<sequence length="115" mass="12163">MADESPHSKKLQELMFRAWETFGDARHLDSDDRVFVQALARQTADRISVLYGASWREALDWVSQRYVPNSDAPGGPATAATATATPATGTSSATTTTSATGAARRGTTAAESTSV</sequence>
<evidence type="ECO:0000313" key="2">
    <source>
        <dbReference type="EMBL" id="ADP84138.1"/>
    </source>
</evidence>
<dbReference type="OrthoDB" id="3216818at2"/>
<organism evidence="2 3">
    <name type="scientific">Pseudofrankia inefficax (strain DSM 45817 / CECT 9037 / DDB 130130 / EuI1c)</name>
    <name type="common">Frankia inefficax</name>
    <dbReference type="NCBI Taxonomy" id="298654"/>
    <lineage>
        <taxon>Bacteria</taxon>
        <taxon>Bacillati</taxon>
        <taxon>Actinomycetota</taxon>
        <taxon>Actinomycetes</taxon>
        <taxon>Frankiales</taxon>
        <taxon>Frankiaceae</taxon>
        <taxon>Pseudofrankia</taxon>
    </lineage>
</organism>
<gene>
    <name evidence="2" type="ordered locus">FraEuI1c_6154</name>
</gene>
<dbReference type="HOGENOM" id="CLU_2206201_0_0_11"/>
<accession>E3J233</accession>
<proteinExistence type="predicted"/>
<name>E3J233_PSEI1</name>
<dbReference type="KEGG" id="fri:FraEuI1c_6154"/>
<dbReference type="EMBL" id="CP002299">
    <property type="protein sequence ID" value="ADP84138.1"/>
    <property type="molecule type" value="Genomic_DNA"/>
</dbReference>
<dbReference type="InParanoid" id="E3J233"/>
<dbReference type="Proteomes" id="UP000002484">
    <property type="component" value="Chromosome"/>
</dbReference>
<feature type="compositionally biased region" description="Low complexity" evidence="1">
    <location>
        <begin position="72"/>
        <end position="115"/>
    </location>
</feature>
<protein>
    <submittedName>
        <fullName evidence="2">Uncharacterized protein</fullName>
    </submittedName>
</protein>
<dbReference type="RefSeq" id="WP_013427256.1">
    <property type="nucleotide sequence ID" value="NC_014666.1"/>
</dbReference>
<feature type="region of interest" description="Disordered" evidence="1">
    <location>
        <begin position="66"/>
        <end position="115"/>
    </location>
</feature>
<evidence type="ECO:0000313" key="3">
    <source>
        <dbReference type="Proteomes" id="UP000002484"/>
    </source>
</evidence>
<evidence type="ECO:0000256" key="1">
    <source>
        <dbReference type="SAM" id="MobiDB-lite"/>
    </source>
</evidence>
<keyword evidence="3" id="KW-1185">Reference proteome</keyword>
<reference evidence="2 3" key="1">
    <citation type="submission" date="2010-10" db="EMBL/GenBank/DDBJ databases">
        <title>Complete sequence of Frankia sp. EuI1c.</title>
        <authorList>
            <consortium name="US DOE Joint Genome Institute"/>
            <person name="Lucas S."/>
            <person name="Copeland A."/>
            <person name="Lapidus A."/>
            <person name="Cheng J.-F."/>
            <person name="Bruce D."/>
            <person name="Goodwin L."/>
            <person name="Pitluck S."/>
            <person name="Chertkov O."/>
            <person name="Detter J.C."/>
            <person name="Han C."/>
            <person name="Tapia R."/>
            <person name="Land M."/>
            <person name="Hauser L."/>
            <person name="Jeffries C."/>
            <person name="Kyrpides N."/>
            <person name="Ivanova N."/>
            <person name="Mikhailova N."/>
            <person name="Beauchemin N."/>
            <person name="Sen A."/>
            <person name="Sur S.A."/>
            <person name="Gtari M."/>
            <person name="Wall L."/>
            <person name="Tisa L."/>
            <person name="Woyke T."/>
        </authorList>
    </citation>
    <scope>NUCLEOTIDE SEQUENCE [LARGE SCALE GENOMIC DNA]</scope>
    <source>
        <strain evidence="3">DSM 45817 / CECT 9037 / EuI1c</strain>
    </source>
</reference>
<dbReference type="AlphaFoldDB" id="E3J233"/>